<reference evidence="1 2" key="1">
    <citation type="journal article" date="2008" name="BMC Genomics">
        <title>Genome sequence and rapid evolution of the rice pathogen Xanthomonas oryzae pv. oryzae PXO99A.</title>
        <authorList>
            <person name="Salzberg S.L."/>
            <person name="Sommer D.D."/>
            <person name="Schatz M.C."/>
            <person name="Phillippy A.M."/>
            <person name="Rabinowicz P.D."/>
            <person name="Tsuge S."/>
            <person name="Furutani A."/>
            <person name="Ochiai H."/>
            <person name="Delcher A.L."/>
            <person name="Kelley D."/>
            <person name="Madupu R."/>
            <person name="Puiu D."/>
            <person name="Radune D."/>
            <person name="Shumway M."/>
            <person name="Trapnell C."/>
            <person name="Aparna G."/>
            <person name="Jha G."/>
            <person name="Pandey A."/>
            <person name="Patil P.B."/>
            <person name="Ishihara H."/>
            <person name="Meyer D.F."/>
            <person name="Szurek B."/>
            <person name="Verdier V."/>
            <person name="Koebnik R."/>
            <person name="Dow J.M."/>
            <person name="Ryan R.P."/>
            <person name="Hirata H."/>
            <person name="Tsuyumu S."/>
            <person name="Won Lee S."/>
            <person name="Seo Y.S."/>
            <person name="Sriariyanum M."/>
            <person name="Ronald P.C."/>
            <person name="Sonti R.V."/>
            <person name="Van Sluys M.A."/>
            <person name="Leach J.E."/>
            <person name="White F.F."/>
            <person name="Bogdanove A.J."/>
        </authorList>
    </citation>
    <scope>NUCLEOTIDE SEQUENCE [LARGE SCALE GENOMIC DNA]</scope>
    <source>
        <strain evidence="1 2">PXO99A</strain>
    </source>
</reference>
<dbReference type="AlphaFoldDB" id="A0A0K0GNT9"/>
<protein>
    <submittedName>
        <fullName evidence="1">Uncharacterized protein</fullName>
    </submittedName>
</protein>
<gene>
    <name evidence="1" type="ordered locus">PXO_02205</name>
</gene>
<proteinExistence type="predicted"/>
<dbReference type="EMBL" id="CP000967">
    <property type="protein sequence ID" value="ACD60533.1"/>
    <property type="molecule type" value="Genomic_DNA"/>
</dbReference>
<dbReference type="Proteomes" id="UP000001740">
    <property type="component" value="Chromosome"/>
</dbReference>
<organism evidence="1 2">
    <name type="scientific">Xanthomonas oryzae pv. oryzae (strain PXO99A)</name>
    <dbReference type="NCBI Taxonomy" id="360094"/>
    <lineage>
        <taxon>Bacteria</taxon>
        <taxon>Pseudomonadati</taxon>
        <taxon>Pseudomonadota</taxon>
        <taxon>Gammaproteobacteria</taxon>
        <taxon>Lysobacterales</taxon>
        <taxon>Lysobacteraceae</taxon>
        <taxon>Xanthomonas</taxon>
    </lineage>
</organism>
<evidence type="ECO:0000313" key="2">
    <source>
        <dbReference type="Proteomes" id="UP000001740"/>
    </source>
</evidence>
<sequence>MASSLPAVLHGAPLCCGKKIFAAWVWRLLRLQGRSAVEANQVLPGLHTWNLHTHGARNSAR</sequence>
<evidence type="ECO:0000313" key="1">
    <source>
        <dbReference type="EMBL" id="ACD60533.1"/>
    </source>
</evidence>
<dbReference type="KEGG" id="xop:PXO_02205"/>
<dbReference type="HOGENOM" id="CLU_2921704_0_0_6"/>
<accession>A0A0K0GNT9</accession>
<name>A0A0K0GNT9_XANOP</name>